<dbReference type="GO" id="GO:0003700">
    <property type="term" value="F:DNA-binding transcription factor activity"/>
    <property type="evidence" value="ECO:0007669"/>
    <property type="project" value="InterPro"/>
</dbReference>
<dbReference type="Proteomes" id="UP000240739">
    <property type="component" value="Unassembled WGS sequence"/>
</dbReference>
<keyword evidence="3" id="KW-0804">Transcription</keyword>
<dbReference type="CDD" id="cd00090">
    <property type="entry name" value="HTH_ARSR"/>
    <property type="match status" value="1"/>
</dbReference>
<evidence type="ECO:0000313" key="5">
    <source>
        <dbReference type="EMBL" id="PTL54266.1"/>
    </source>
</evidence>
<dbReference type="InterPro" id="IPR036388">
    <property type="entry name" value="WH-like_DNA-bd_sf"/>
</dbReference>
<proteinExistence type="predicted"/>
<dbReference type="InterPro" id="IPR051011">
    <property type="entry name" value="Metal_resp_trans_reg"/>
</dbReference>
<name>A0A2T4UBJ2_9ACTN</name>
<dbReference type="PRINTS" id="PR00778">
    <property type="entry name" value="HTHARSR"/>
</dbReference>
<organism evidence="5 6">
    <name type="scientific">Paraconexibacter algicola</name>
    <dbReference type="NCBI Taxonomy" id="2133960"/>
    <lineage>
        <taxon>Bacteria</taxon>
        <taxon>Bacillati</taxon>
        <taxon>Actinomycetota</taxon>
        <taxon>Thermoleophilia</taxon>
        <taxon>Solirubrobacterales</taxon>
        <taxon>Paraconexibacteraceae</taxon>
        <taxon>Paraconexibacter</taxon>
    </lineage>
</organism>
<evidence type="ECO:0000313" key="6">
    <source>
        <dbReference type="Proteomes" id="UP000240739"/>
    </source>
</evidence>
<dbReference type="AlphaFoldDB" id="A0A2T4UBJ2"/>
<dbReference type="InterPro" id="IPR036390">
    <property type="entry name" value="WH_DNA-bd_sf"/>
</dbReference>
<dbReference type="GO" id="GO:0003677">
    <property type="term" value="F:DNA binding"/>
    <property type="evidence" value="ECO:0007669"/>
    <property type="project" value="UniProtKB-KW"/>
</dbReference>
<dbReference type="InterPro" id="IPR001845">
    <property type="entry name" value="HTH_ArsR_DNA-bd_dom"/>
</dbReference>
<dbReference type="Pfam" id="PF12840">
    <property type="entry name" value="HTH_20"/>
    <property type="match status" value="1"/>
</dbReference>
<dbReference type="RefSeq" id="WP_107571208.1">
    <property type="nucleotide sequence ID" value="NZ_PYYB01000005.1"/>
</dbReference>
<feature type="domain" description="HTH arsR-type" evidence="4">
    <location>
        <begin position="236"/>
        <end position="322"/>
    </location>
</feature>
<dbReference type="Gene3D" id="1.10.10.10">
    <property type="entry name" value="Winged helix-like DNA-binding domain superfamily/Winged helix DNA-binding domain"/>
    <property type="match status" value="1"/>
</dbReference>
<dbReference type="PANTHER" id="PTHR43132">
    <property type="entry name" value="ARSENICAL RESISTANCE OPERON REPRESSOR ARSR-RELATED"/>
    <property type="match status" value="1"/>
</dbReference>
<keyword evidence="2" id="KW-0238">DNA-binding</keyword>
<evidence type="ECO:0000259" key="4">
    <source>
        <dbReference type="PROSITE" id="PS50987"/>
    </source>
</evidence>
<evidence type="ECO:0000256" key="1">
    <source>
        <dbReference type="ARBA" id="ARBA00023015"/>
    </source>
</evidence>
<comment type="caution">
    <text evidence="5">The sequence shown here is derived from an EMBL/GenBank/DDBJ whole genome shotgun (WGS) entry which is preliminary data.</text>
</comment>
<dbReference type="SUPFAM" id="SSF46785">
    <property type="entry name" value="Winged helix' DNA-binding domain"/>
    <property type="match status" value="1"/>
</dbReference>
<dbReference type="EMBL" id="PYYB01000005">
    <property type="protein sequence ID" value="PTL54266.1"/>
    <property type="molecule type" value="Genomic_DNA"/>
</dbReference>
<gene>
    <name evidence="5" type="ORF">C7Y72_21185</name>
</gene>
<protein>
    <submittedName>
        <fullName evidence="5">Transcriptional regulator</fullName>
    </submittedName>
</protein>
<dbReference type="PANTHER" id="PTHR43132:SF6">
    <property type="entry name" value="HTH-TYPE TRANSCRIPTIONAL REPRESSOR CZRA"/>
    <property type="match status" value="1"/>
</dbReference>
<dbReference type="PROSITE" id="PS50987">
    <property type="entry name" value="HTH_ARSR_2"/>
    <property type="match status" value="1"/>
</dbReference>
<dbReference type="InterPro" id="IPR011991">
    <property type="entry name" value="ArsR-like_HTH"/>
</dbReference>
<dbReference type="SMART" id="SM00418">
    <property type="entry name" value="HTH_ARSR"/>
    <property type="match status" value="1"/>
</dbReference>
<dbReference type="OrthoDB" id="3460651at2"/>
<accession>A0A2T4UBJ2</accession>
<keyword evidence="1" id="KW-0805">Transcription regulation</keyword>
<sequence length="322" mass="34972">MFRYRFGQDDLLRTRFAIAPLMELAGAYDAVRDPRRYAVHAPWAARVAPRLTGVDLSLLEAAVPLESDWHPDFVSPPPNAPHAVLAEELDRVCRTPPAQVALEIARAYPDGVPAHARPLIDRPSTAIPGLADQMRVFWNLALADVWPRVLALVETEIAWRARRLAAVGPQAAFAGLHDTVRWTDGAVELSGRRRAVDLPLGGRGLLLVPAAFSWPAVWPLVDAPWQPTLVYPPPGVADLWAPAQTDDEALGALLGRGRARILLALERPAATDELARRLEVSAGGVSAHLQVLRRAGLVTGRREGHRVVYARTGRGDVLCGAA</sequence>
<keyword evidence="6" id="KW-1185">Reference proteome</keyword>
<evidence type="ECO:0000256" key="2">
    <source>
        <dbReference type="ARBA" id="ARBA00023125"/>
    </source>
</evidence>
<evidence type="ECO:0000256" key="3">
    <source>
        <dbReference type="ARBA" id="ARBA00023163"/>
    </source>
</evidence>
<reference evidence="5 6" key="1">
    <citation type="submission" date="2018-03" db="EMBL/GenBank/DDBJ databases">
        <title>Aquarubrobacter algicola gen. nov., sp. nov., a novel actinobacterium isolated from shallow eutrophic lake during the end of cyanobacterial harmful algal blooms.</title>
        <authorList>
            <person name="Chun S.J."/>
        </authorList>
    </citation>
    <scope>NUCLEOTIDE SEQUENCE [LARGE SCALE GENOMIC DNA]</scope>
    <source>
        <strain evidence="5 6">Seoho-28</strain>
    </source>
</reference>